<keyword evidence="8" id="KW-1015">Disulfide bond</keyword>
<evidence type="ECO:0000256" key="7">
    <source>
        <dbReference type="ARBA" id="ARBA00023049"/>
    </source>
</evidence>
<evidence type="ECO:0008006" key="12">
    <source>
        <dbReference type="Google" id="ProtNLM"/>
    </source>
</evidence>
<evidence type="ECO:0000259" key="9">
    <source>
        <dbReference type="Pfam" id="PF05572"/>
    </source>
</evidence>
<feature type="domain" description="Secretion system C-terminal sorting" evidence="10">
    <location>
        <begin position="899"/>
        <end position="968"/>
    </location>
</feature>
<organism evidence="11">
    <name type="scientific">Flavobacterium sp. CFS9</name>
    <dbReference type="NCBI Taxonomy" id="3143118"/>
    <lineage>
        <taxon>Bacteria</taxon>
        <taxon>Pseudomonadati</taxon>
        <taxon>Bacteroidota</taxon>
        <taxon>Flavobacteriia</taxon>
        <taxon>Flavobacteriales</taxon>
        <taxon>Flavobacteriaceae</taxon>
        <taxon>Flavobacterium</taxon>
    </lineage>
</organism>
<reference evidence="11" key="1">
    <citation type="submission" date="2024-05" db="EMBL/GenBank/DDBJ databases">
        <title>Whole-Genome Sequence of CFS9, a Potential Fish Probiotic Isolated from the Body Surface of Silurus asotus.</title>
        <authorList>
            <person name="Kojima M."/>
            <person name="Tobioka K."/>
            <person name="Yokota K."/>
            <person name="Nakatani H."/>
            <person name="Hori K."/>
            <person name="Tamaru Y."/>
            <person name="Okazaki F."/>
        </authorList>
    </citation>
    <scope>NUCLEOTIDE SEQUENCE</scope>
    <source>
        <strain evidence="11">CFS9</strain>
    </source>
</reference>
<dbReference type="Gene3D" id="3.40.390.10">
    <property type="entry name" value="Collagenase (Catalytic Domain)"/>
    <property type="match status" value="1"/>
</dbReference>
<evidence type="ECO:0000256" key="6">
    <source>
        <dbReference type="ARBA" id="ARBA00022833"/>
    </source>
</evidence>
<name>A0AAT9H0L0_9FLAO</name>
<gene>
    <name evidence="11" type="ORF">CFS9_16200</name>
</gene>
<keyword evidence="3" id="KW-0479">Metal-binding</keyword>
<evidence type="ECO:0000256" key="8">
    <source>
        <dbReference type="ARBA" id="ARBA00023157"/>
    </source>
</evidence>
<dbReference type="InterPro" id="IPR026444">
    <property type="entry name" value="Secre_tail"/>
</dbReference>
<accession>A0AAT9H0L0</accession>
<dbReference type="Pfam" id="PF18962">
    <property type="entry name" value="Por_Secre_tail"/>
    <property type="match status" value="1"/>
</dbReference>
<dbReference type="GO" id="GO:0046872">
    <property type="term" value="F:metal ion binding"/>
    <property type="evidence" value="ECO:0007669"/>
    <property type="project" value="UniProtKB-KW"/>
</dbReference>
<evidence type="ECO:0000256" key="3">
    <source>
        <dbReference type="ARBA" id="ARBA00022723"/>
    </source>
</evidence>
<keyword evidence="4" id="KW-0732">Signal</keyword>
<evidence type="ECO:0000256" key="1">
    <source>
        <dbReference type="ARBA" id="ARBA00008721"/>
    </source>
</evidence>
<dbReference type="NCBIfam" id="TIGR04183">
    <property type="entry name" value="Por_Secre_tail"/>
    <property type="match status" value="1"/>
</dbReference>
<dbReference type="PANTHER" id="PTHR47466">
    <property type="match status" value="1"/>
</dbReference>
<keyword evidence="6" id="KW-0862">Zinc</keyword>
<keyword evidence="2" id="KW-0645">Protease</keyword>
<dbReference type="InterPro" id="IPR008754">
    <property type="entry name" value="Peptidase_M43"/>
</dbReference>
<feature type="domain" description="Peptidase M43 pregnancy-associated plasma-A" evidence="9">
    <location>
        <begin position="175"/>
        <end position="344"/>
    </location>
</feature>
<evidence type="ECO:0000256" key="4">
    <source>
        <dbReference type="ARBA" id="ARBA00022729"/>
    </source>
</evidence>
<dbReference type="Pfam" id="PF05572">
    <property type="entry name" value="Peptidase_M43"/>
    <property type="match status" value="1"/>
</dbReference>
<evidence type="ECO:0000259" key="10">
    <source>
        <dbReference type="Pfam" id="PF18962"/>
    </source>
</evidence>
<dbReference type="AlphaFoldDB" id="A0AAT9H0L0"/>
<dbReference type="SUPFAM" id="SSF55486">
    <property type="entry name" value="Metalloproteases ('zincins'), catalytic domain"/>
    <property type="match status" value="1"/>
</dbReference>
<dbReference type="GO" id="GO:0006508">
    <property type="term" value="P:proteolysis"/>
    <property type="evidence" value="ECO:0007669"/>
    <property type="project" value="UniProtKB-KW"/>
</dbReference>
<protein>
    <recommendedName>
        <fullName evidence="12">Por secretion system C-terminal sorting domain-containing protein</fullName>
    </recommendedName>
</protein>
<sequence>MIKKITIILFIFIYTFCHSQECLSDQYLRKIKSQNPLLENRIKKVISTFTSNQKSITNKQLNTQEAMIASDEIIVIPVVFNIIHNGEAIGTGRNIEQNKIDELITILNEAYSGKYGGIDTKIRFCLAKQNTVGQITTGVNRFLGNSTYDMYDINTEFNLITDQKIKKNFSSGFPNNLFLNIWVADLVRNGFNDMRGYSSFPYSLEDDPSTDEDESAYSRLDGVVLDYLQIGINTTNPPNINSSNGTAAVHEIGHWLGLFHTFKDDDSIACNETSCETQGDMICDTESIPSSGNTNVAPGNCLGYNCNGQITNAVQNFMDYQSAARLICRTKFTVGQKKRMRDILSFYRSSFYSQGTLFDFTACKASSYGGGGGGCTEDSTLPSQRISRPNIYQDLSQFVNPSIKFGERLEVNDKWLVTIYNTTAYYVTGTPPPTTPIVNTILIYKREGCKYALHQMIDVPLNNSQKTTDFGLLLNGDEIIISSAVTDQVSICRLNQSNDTWSIVQQIQNISSTSEVGNSTYTIGKFLFILERNTNADNIFRVYYKNDSGTYVFHQNIAVPGFNLPSLGKNIKSGNFTKNIINFNSSSFTGSYDPLEILVSNGRGSFVMFELNSSNVWNLKTTVQPAGLSSSEGVLDFEVSNDFIYVITGLNPNGYLNDTMYLYTFKITDRTGTNFPFQGDYNKQEIISNTQINSDVKLKVFNNQFLFIDNIQFEPLGLFYNSNFGSASLPNWQRNNKKKITCANRVGDPDDFEVFGNLLFYGYGGATINIYNLSDILTREGYDQTFIDNSDFYNKKVNIMPSDYSTSAQIITIGESNKIEFNYVEKEFIANNRVVLKPGTIISGGSKVKLKITDIYGLCNSIVASKKSNEKLDFRDDEYLSTTELEKTIEREGKAILSPNPNNGVFTISFGIKEGTLVNCIIYDSTGKIMFSDHTDKSVMSVNLPHLQTGVYLIRLTGNNYNETIKFIKQ</sequence>
<dbReference type="GO" id="GO:0008237">
    <property type="term" value="F:metallopeptidase activity"/>
    <property type="evidence" value="ECO:0007669"/>
    <property type="project" value="UniProtKB-KW"/>
</dbReference>
<keyword evidence="5" id="KW-0378">Hydrolase</keyword>
<evidence type="ECO:0000256" key="2">
    <source>
        <dbReference type="ARBA" id="ARBA00022670"/>
    </source>
</evidence>
<dbReference type="RefSeq" id="WP_369618076.1">
    <property type="nucleotide sequence ID" value="NZ_AP031573.1"/>
</dbReference>
<dbReference type="InterPro" id="IPR024079">
    <property type="entry name" value="MetalloPept_cat_dom_sf"/>
</dbReference>
<dbReference type="PANTHER" id="PTHR47466:SF1">
    <property type="entry name" value="METALLOPROTEASE MEP1 (AFU_ORTHOLOGUE AFUA_1G07730)-RELATED"/>
    <property type="match status" value="1"/>
</dbReference>
<evidence type="ECO:0000256" key="5">
    <source>
        <dbReference type="ARBA" id="ARBA00022801"/>
    </source>
</evidence>
<keyword evidence="7" id="KW-0482">Metalloprotease</keyword>
<evidence type="ECO:0000313" key="11">
    <source>
        <dbReference type="EMBL" id="BFM42979.1"/>
    </source>
</evidence>
<proteinExistence type="inferred from homology"/>
<dbReference type="EMBL" id="AP031573">
    <property type="protein sequence ID" value="BFM42979.1"/>
    <property type="molecule type" value="Genomic_DNA"/>
</dbReference>
<comment type="similarity">
    <text evidence="1">Belongs to the peptidase M43B family.</text>
</comment>